<keyword evidence="2 5" id="KW-0689">Ribosomal protein</keyword>
<proteinExistence type="inferred from homology"/>
<gene>
    <name evidence="5 8" type="primary">rplS</name>
    <name evidence="8" type="ORF">ACFOHJ_13055</name>
</gene>
<feature type="coiled-coil region" evidence="7">
    <location>
        <begin position="125"/>
        <end position="174"/>
    </location>
</feature>
<organism evidence="8 9">
    <name type="scientific">Aquamicrobium soli</name>
    <dbReference type="NCBI Taxonomy" id="1811518"/>
    <lineage>
        <taxon>Bacteria</taxon>
        <taxon>Pseudomonadati</taxon>
        <taxon>Pseudomonadota</taxon>
        <taxon>Alphaproteobacteria</taxon>
        <taxon>Hyphomicrobiales</taxon>
        <taxon>Phyllobacteriaceae</taxon>
        <taxon>Aquamicrobium</taxon>
    </lineage>
</organism>
<evidence type="ECO:0000256" key="7">
    <source>
        <dbReference type="SAM" id="Coils"/>
    </source>
</evidence>
<dbReference type="Gene3D" id="2.30.30.790">
    <property type="match status" value="1"/>
</dbReference>
<keyword evidence="9" id="KW-1185">Reference proteome</keyword>
<name>A0ABV7KDF0_9HYPH</name>
<dbReference type="Pfam" id="PF01245">
    <property type="entry name" value="Ribosomal_L19"/>
    <property type="match status" value="1"/>
</dbReference>
<evidence type="ECO:0000256" key="5">
    <source>
        <dbReference type="HAMAP-Rule" id="MF_00402"/>
    </source>
</evidence>
<dbReference type="HAMAP" id="MF_00402">
    <property type="entry name" value="Ribosomal_bL19"/>
    <property type="match status" value="1"/>
</dbReference>
<dbReference type="InterPro" id="IPR038657">
    <property type="entry name" value="Ribosomal_bL19_sf"/>
</dbReference>
<dbReference type="RefSeq" id="WP_378221040.1">
    <property type="nucleotide sequence ID" value="NZ_JBHRTK010000012.1"/>
</dbReference>
<dbReference type="PANTHER" id="PTHR15680">
    <property type="entry name" value="RIBOSOMAL PROTEIN L19"/>
    <property type="match status" value="1"/>
</dbReference>
<dbReference type="InterPro" id="IPR018257">
    <property type="entry name" value="Ribosomal_bL19_CS"/>
</dbReference>
<dbReference type="PANTHER" id="PTHR15680:SF9">
    <property type="entry name" value="LARGE RIBOSOMAL SUBUNIT PROTEIN BL19M"/>
    <property type="match status" value="1"/>
</dbReference>
<accession>A0ABV7KDF0</accession>
<evidence type="ECO:0000256" key="6">
    <source>
        <dbReference type="RuleBase" id="RU000559"/>
    </source>
</evidence>
<evidence type="ECO:0000256" key="3">
    <source>
        <dbReference type="ARBA" id="ARBA00023274"/>
    </source>
</evidence>
<keyword evidence="7" id="KW-0175">Coiled coil</keyword>
<dbReference type="GO" id="GO:0005840">
    <property type="term" value="C:ribosome"/>
    <property type="evidence" value="ECO:0007669"/>
    <property type="project" value="UniProtKB-KW"/>
</dbReference>
<protein>
    <recommendedName>
        <fullName evidence="4 5">Large ribosomal subunit protein bL19</fullName>
    </recommendedName>
</protein>
<evidence type="ECO:0000256" key="4">
    <source>
        <dbReference type="ARBA" id="ARBA00035171"/>
    </source>
</evidence>
<keyword evidence="3 5" id="KW-0687">Ribonucleoprotein</keyword>
<comment type="similarity">
    <text evidence="1 5 6">Belongs to the bacterial ribosomal protein bL19 family.</text>
</comment>
<evidence type="ECO:0000256" key="2">
    <source>
        <dbReference type="ARBA" id="ARBA00022980"/>
    </source>
</evidence>
<dbReference type="InterPro" id="IPR001857">
    <property type="entry name" value="Ribosomal_bL19"/>
</dbReference>
<comment type="function">
    <text evidence="5 6">This protein is located at the 30S-50S ribosomal subunit interface and may play a role in the structure and function of the aminoacyl-tRNA binding site.</text>
</comment>
<dbReference type="SUPFAM" id="SSF50104">
    <property type="entry name" value="Translation proteins SH3-like domain"/>
    <property type="match status" value="1"/>
</dbReference>
<evidence type="ECO:0000256" key="1">
    <source>
        <dbReference type="ARBA" id="ARBA00005781"/>
    </source>
</evidence>
<dbReference type="InterPro" id="IPR008991">
    <property type="entry name" value="Translation_prot_SH3-like_sf"/>
</dbReference>
<evidence type="ECO:0000313" key="8">
    <source>
        <dbReference type="EMBL" id="MFC3207149.1"/>
    </source>
</evidence>
<dbReference type="Proteomes" id="UP001595583">
    <property type="component" value="Unassembled WGS sequence"/>
</dbReference>
<sequence length="176" mass="19383">MDLIRQIEAEQAAKIEAKRQLPEFQPGDTVRVLVRVTEGSRTRVQAYEGVCIARSGAGFQENFTVRKISYGEGVERVFPVFSPMVEGVEIVRRGKVRRAKLYYLRDRRGKSARISENTGVRARRLNDAERDALHAEKARIEAEKVAAAEALAAEKAAQEAAEKAAAEAKAAEGAAE</sequence>
<reference evidence="9" key="1">
    <citation type="journal article" date="2019" name="Int. J. Syst. Evol. Microbiol.">
        <title>The Global Catalogue of Microorganisms (GCM) 10K type strain sequencing project: providing services to taxonomists for standard genome sequencing and annotation.</title>
        <authorList>
            <consortium name="The Broad Institute Genomics Platform"/>
            <consortium name="The Broad Institute Genome Sequencing Center for Infectious Disease"/>
            <person name="Wu L."/>
            <person name="Ma J."/>
        </authorList>
    </citation>
    <scope>NUCLEOTIDE SEQUENCE [LARGE SCALE GENOMIC DNA]</scope>
    <source>
        <strain evidence="9">KCTC 52165</strain>
    </source>
</reference>
<dbReference type="NCBIfam" id="TIGR01024">
    <property type="entry name" value="rplS_bact"/>
    <property type="match status" value="1"/>
</dbReference>
<evidence type="ECO:0000313" key="9">
    <source>
        <dbReference type="Proteomes" id="UP001595583"/>
    </source>
</evidence>
<dbReference type="EMBL" id="JBHRTK010000012">
    <property type="protein sequence ID" value="MFC3207149.1"/>
    <property type="molecule type" value="Genomic_DNA"/>
</dbReference>
<dbReference type="PROSITE" id="PS01015">
    <property type="entry name" value="RIBOSOMAL_L19"/>
    <property type="match status" value="1"/>
</dbReference>
<comment type="caution">
    <text evidence="8">The sequence shown here is derived from an EMBL/GenBank/DDBJ whole genome shotgun (WGS) entry which is preliminary data.</text>
</comment>
<dbReference type="PRINTS" id="PR00061">
    <property type="entry name" value="RIBOSOMALL19"/>
</dbReference>